<protein>
    <recommendedName>
        <fullName evidence="4">Large ribosomal subunit protein uL4m</fullName>
    </recommendedName>
</protein>
<dbReference type="GO" id="GO:1990904">
    <property type="term" value="C:ribonucleoprotein complex"/>
    <property type="evidence" value="ECO:0007669"/>
    <property type="project" value="UniProtKB-KW"/>
</dbReference>
<dbReference type="GO" id="GO:0003735">
    <property type="term" value="F:structural constituent of ribosome"/>
    <property type="evidence" value="ECO:0007669"/>
    <property type="project" value="InterPro"/>
</dbReference>
<proteinExistence type="inferred from homology"/>
<dbReference type="Proteomes" id="UP001174909">
    <property type="component" value="Unassembled WGS sequence"/>
</dbReference>
<reference evidence="6" key="1">
    <citation type="submission" date="2023-03" db="EMBL/GenBank/DDBJ databases">
        <authorList>
            <person name="Steffen K."/>
            <person name="Cardenas P."/>
        </authorList>
    </citation>
    <scope>NUCLEOTIDE SEQUENCE</scope>
</reference>
<keyword evidence="2 6" id="KW-0689">Ribosomal protein</keyword>
<dbReference type="GO" id="GO:0006412">
    <property type="term" value="P:translation"/>
    <property type="evidence" value="ECO:0007669"/>
    <property type="project" value="InterPro"/>
</dbReference>
<gene>
    <name evidence="6" type="ORF">GBAR_LOCUS282</name>
</gene>
<dbReference type="NCBIfam" id="TIGR03953">
    <property type="entry name" value="rplD_bact"/>
    <property type="match status" value="1"/>
</dbReference>
<comment type="caution">
    <text evidence="6">The sequence shown here is derived from an EMBL/GenBank/DDBJ whole genome shotgun (WGS) entry which is preliminary data.</text>
</comment>
<dbReference type="SUPFAM" id="SSF52166">
    <property type="entry name" value="Ribosomal protein L4"/>
    <property type="match status" value="1"/>
</dbReference>
<name>A0AA35QRY9_GEOBA</name>
<dbReference type="InterPro" id="IPR002136">
    <property type="entry name" value="Ribosomal_uL4"/>
</dbReference>
<evidence type="ECO:0000313" key="6">
    <source>
        <dbReference type="EMBL" id="CAI7989674.1"/>
    </source>
</evidence>
<dbReference type="InterPro" id="IPR013005">
    <property type="entry name" value="Ribosomal_uL4-like"/>
</dbReference>
<evidence type="ECO:0000256" key="5">
    <source>
        <dbReference type="SAM" id="MobiDB-lite"/>
    </source>
</evidence>
<dbReference type="HAMAP" id="MF_01328_B">
    <property type="entry name" value="Ribosomal_uL4_B"/>
    <property type="match status" value="1"/>
</dbReference>
<evidence type="ECO:0000313" key="7">
    <source>
        <dbReference type="Proteomes" id="UP001174909"/>
    </source>
</evidence>
<dbReference type="PANTHER" id="PTHR10746:SF6">
    <property type="entry name" value="LARGE RIBOSOMAL SUBUNIT PROTEIN UL4M"/>
    <property type="match status" value="1"/>
</dbReference>
<evidence type="ECO:0000256" key="2">
    <source>
        <dbReference type="ARBA" id="ARBA00022980"/>
    </source>
</evidence>
<dbReference type="InterPro" id="IPR023574">
    <property type="entry name" value="Ribosomal_uL4_dom_sf"/>
</dbReference>
<dbReference type="PANTHER" id="PTHR10746">
    <property type="entry name" value="50S RIBOSOMAL PROTEIN L4"/>
    <property type="match status" value="1"/>
</dbReference>
<organism evidence="6 7">
    <name type="scientific">Geodia barretti</name>
    <name type="common">Barrett's horny sponge</name>
    <dbReference type="NCBI Taxonomy" id="519541"/>
    <lineage>
        <taxon>Eukaryota</taxon>
        <taxon>Metazoa</taxon>
        <taxon>Porifera</taxon>
        <taxon>Demospongiae</taxon>
        <taxon>Heteroscleromorpha</taxon>
        <taxon>Tetractinellida</taxon>
        <taxon>Astrophorina</taxon>
        <taxon>Geodiidae</taxon>
        <taxon>Geodia</taxon>
    </lineage>
</organism>
<dbReference type="Gene3D" id="3.40.1370.10">
    <property type="match status" value="1"/>
</dbReference>
<accession>A0AA35QRY9</accession>
<evidence type="ECO:0000256" key="3">
    <source>
        <dbReference type="ARBA" id="ARBA00023274"/>
    </source>
</evidence>
<keyword evidence="3" id="KW-0687">Ribonucleoprotein</keyword>
<dbReference type="Pfam" id="PF00573">
    <property type="entry name" value="Ribosomal_L4"/>
    <property type="match status" value="1"/>
</dbReference>
<keyword evidence="7" id="KW-1185">Reference proteome</keyword>
<dbReference type="GO" id="GO:0005840">
    <property type="term" value="C:ribosome"/>
    <property type="evidence" value="ECO:0007669"/>
    <property type="project" value="UniProtKB-KW"/>
</dbReference>
<feature type="region of interest" description="Disordered" evidence="5">
    <location>
        <begin position="39"/>
        <end position="72"/>
    </location>
</feature>
<sequence length="221" mass="24402">MSGAVVDSIEVLDDLFDTPMNSALVHQVMVGQLANKRQGTAKVKTRSEVAGGGAKPRPQKYTGRARQGSIRSPHWRGGGIVFGPAPRSYRQRTPKRMKRQAIKMVLSDKAREQQLVVLDDLRITEAKTKQMAHALTALQVESSVLLVDDGMNADIVRAARNIPRVRTLPVSLLNVVDLLNANKVVMTVDAVRRAEELWGGDFVRIKRQTVEVSADEGQEEE</sequence>
<evidence type="ECO:0000256" key="4">
    <source>
        <dbReference type="ARBA" id="ARBA00040565"/>
    </source>
</evidence>
<evidence type="ECO:0000256" key="1">
    <source>
        <dbReference type="ARBA" id="ARBA00010528"/>
    </source>
</evidence>
<comment type="similarity">
    <text evidence="1">Belongs to the universal ribosomal protein uL4 family.</text>
</comment>
<dbReference type="EMBL" id="CASHTH010000036">
    <property type="protein sequence ID" value="CAI7989674.1"/>
    <property type="molecule type" value="Genomic_DNA"/>
</dbReference>
<dbReference type="AlphaFoldDB" id="A0AA35QRY9"/>